<dbReference type="SUPFAM" id="SSF48452">
    <property type="entry name" value="TPR-like"/>
    <property type="match status" value="1"/>
</dbReference>
<dbReference type="Proteomes" id="UP001214854">
    <property type="component" value="Unassembled WGS sequence"/>
</dbReference>
<comment type="caution">
    <text evidence="3">The sequence shown here is derived from an EMBL/GenBank/DDBJ whole genome shotgun (WGS) entry which is preliminary data.</text>
</comment>
<dbReference type="InterPro" id="IPR011990">
    <property type="entry name" value="TPR-like_helical_dom_sf"/>
</dbReference>
<evidence type="ECO:0000256" key="2">
    <source>
        <dbReference type="SAM" id="SignalP"/>
    </source>
</evidence>
<feature type="chain" id="PRO_5046822406" evidence="2">
    <location>
        <begin position="21"/>
        <end position="277"/>
    </location>
</feature>
<proteinExistence type="predicted"/>
<organism evidence="3 4">
    <name type="scientific">Asticcacaulis aquaticus</name>
    <dbReference type="NCBI Taxonomy" id="2984212"/>
    <lineage>
        <taxon>Bacteria</taxon>
        <taxon>Pseudomonadati</taxon>
        <taxon>Pseudomonadota</taxon>
        <taxon>Alphaproteobacteria</taxon>
        <taxon>Caulobacterales</taxon>
        <taxon>Caulobacteraceae</taxon>
        <taxon>Asticcacaulis</taxon>
    </lineage>
</organism>
<name>A0ABT5HY22_9CAUL</name>
<reference evidence="3 4" key="1">
    <citation type="submission" date="2023-01" db="EMBL/GenBank/DDBJ databases">
        <title>Novel species of the genus Asticcacaulis isolated from rivers.</title>
        <authorList>
            <person name="Lu H."/>
        </authorList>
    </citation>
    <scope>NUCLEOTIDE SEQUENCE [LARGE SCALE GENOMIC DNA]</scope>
    <source>
        <strain evidence="3 4">BYS171W</strain>
    </source>
</reference>
<protein>
    <submittedName>
        <fullName evidence="3">Pilus assembly protein TadD</fullName>
    </submittedName>
</protein>
<dbReference type="InterPro" id="IPR011717">
    <property type="entry name" value="TPR-4"/>
</dbReference>
<dbReference type="PANTHER" id="PTHR12558:SF13">
    <property type="entry name" value="CELL DIVISION CYCLE PROTEIN 27 HOMOLOG"/>
    <property type="match status" value="1"/>
</dbReference>
<evidence type="ECO:0000256" key="1">
    <source>
        <dbReference type="PROSITE-ProRule" id="PRU00339"/>
    </source>
</evidence>
<dbReference type="PROSITE" id="PS50005">
    <property type="entry name" value="TPR"/>
    <property type="match status" value="1"/>
</dbReference>
<keyword evidence="2" id="KW-0732">Signal</keyword>
<evidence type="ECO:0000313" key="4">
    <source>
        <dbReference type="Proteomes" id="UP001214854"/>
    </source>
</evidence>
<feature type="repeat" description="TPR" evidence="1">
    <location>
        <begin position="146"/>
        <end position="179"/>
    </location>
</feature>
<dbReference type="Pfam" id="PF13181">
    <property type="entry name" value="TPR_8"/>
    <property type="match status" value="1"/>
</dbReference>
<dbReference type="Gene3D" id="1.25.40.10">
    <property type="entry name" value="Tetratricopeptide repeat domain"/>
    <property type="match status" value="1"/>
</dbReference>
<dbReference type="Pfam" id="PF07721">
    <property type="entry name" value="TPR_4"/>
    <property type="match status" value="2"/>
</dbReference>
<dbReference type="InterPro" id="IPR014596">
    <property type="entry name" value="UCP035836"/>
</dbReference>
<keyword evidence="4" id="KW-1185">Reference proteome</keyword>
<dbReference type="PANTHER" id="PTHR12558">
    <property type="entry name" value="CELL DIVISION CYCLE 16,23,27"/>
    <property type="match status" value="1"/>
</dbReference>
<gene>
    <name evidence="3" type="ORF">PQU92_16950</name>
</gene>
<dbReference type="EMBL" id="JAQQKX010000018">
    <property type="protein sequence ID" value="MDC7684975.1"/>
    <property type="molecule type" value="Genomic_DNA"/>
</dbReference>
<keyword evidence="1" id="KW-0802">TPR repeat</keyword>
<feature type="signal peptide" evidence="2">
    <location>
        <begin position="1"/>
        <end position="20"/>
    </location>
</feature>
<accession>A0ABT5HY22</accession>
<dbReference type="PIRSF" id="PIRSF035836">
    <property type="entry name" value="UCP035836"/>
    <property type="match status" value="1"/>
</dbReference>
<evidence type="ECO:0000313" key="3">
    <source>
        <dbReference type="EMBL" id="MDC7684975.1"/>
    </source>
</evidence>
<dbReference type="InterPro" id="IPR019734">
    <property type="entry name" value="TPR_rpt"/>
</dbReference>
<sequence length="277" mass="29789">MSRFLLIAAALLTVAGPAAAWGKKKPEAEKTEVKATEKAAAPAVQKASAEARAAAMRMEPLARAAFFNREFERDPTDIEAGLALSESLRALGQYKEAAEAAQRILMFAPNHYDALLAAGKSFIGQNNAFYAVEPLKHAIELNAKDWRAYSLLGVAYDQIKRGDEAQAMWDKALGLSPENPSLLTNKAMSLAANGDLAGAETLLRRAAVRPGADIRVRQNLALVLGMQGKLGEAETLLRQDLPPELVDQNLAWFQAQLKPVVTPAGGTDRSWNSLKGG</sequence>
<dbReference type="SMART" id="SM00028">
    <property type="entry name" value="TPR"/>
    <property type="match status" value="4"/>
</dbReference>
<dbReference type="RefSeq" id="WP_272749466.1">
    <property type="nucleotide sequence ID" value="NZ_JAQQKX010000018.1"/>
</dbReference>